<sequence length="285" mass="31589">MDPFSLTVGTLGIVGAAVQSITALIHEINAIRDAPGVIAGLREELVAVEAILLVLDNAHKNSQLEHLTPDARTALQLAVTHCAKACIEFRDKIVRWTKHSGEKLHAWDRVRVGLFAERTVETLCEQLNRYKSTMNIAVSTATLLATATSYPTVHAVQEDLYIKETEIAQEISKIDEQLAEARITLQNVTQAQLLNDHQDGAEVIEQFQDQCAALDDSRKLLESLRAEAHQVRAQQKITDVDMSDGGRLLVGLINFDNDTGDVRQDIHNVKATNHAVLYNTERNPF</sequence>
<feature type="coiled-coil region" evidence="1">
    <location>
        <begin position="171"/>
        <end position="234"/>
    </location>
</feature>
<feature type="domain" description="Azaphilone pigments biosynthesis cluster protein L N-terminal" evidence="2">
    <location>
        <begin position="1"/>
        <end position="186"/>
    </location>
</feature>
<dbReference type="AlphaFoldDB" id="A0AAD6CS03"/>
<dbReference type="Proteomes" id="UP001220324">
    <property type="component" value="Unassembled WGS sequence"/>
</dbReference>
<keyword evidence="4" id="KW-1185">Reference proteome</keyword>
<evidence type="ECO:0000259" key="2">
    <source>
        <dbReference type="Pfam" id="PF17111"/>
    </source>
</evidence>
<dbReference type="EMBL" id="JAQIZZ010000007">
    <property type="protein sequence ID" value="KAJ5532543.1"/>
    <property type="molecule type" value="Genomic_DNA"/>
</dbReference>
<gene>
    <name evidence="3" type="ORF">N7494_009095</name>
</gene>
<comment type="caution">
    <text evidence="3">The sequence shown here is derived from an EMBL/GenBank/DDBJ whole genome shotgun (WGS) entry which is preliminary data.</text>
</comment>
<accession>A0AAD6CS03</accession>
<protein>
    <recommendedName>
        <fullName evidence="2">Azaphilone pigments biosynthesis cluster protein L N-terminal domain-containing protein</fullName>
    </recommendedName>
</protein>
<name>A0AAD6CS03_9EURO</name>
<organism evidence="3 4">
    <name type="scientific">Penicillium frequentans</name>
    <dbReference type="NCBI Taxonomy" id="3151616"/>
    <lineage>
        <taxon>Eukaryota</taxon>
        <taxon>Fungi</taxon>
        <taxon>Dikarya</taxon>
        <taxon>Ascomycota</taxon>
        <taxon>Pezizomycotina</taxon>
        <taxon>Eurotiomycetes</taxon>
        <taxon>Eurotiomycetidae</taxon>
        <taxon>Eurotiales</taxon>
        <taxon>Aspergillaceae</taxon>
        <taxon>Penicillium</taxon>
    </lineage>
</organism>
<reference evidence="3 4" key="1">
    <citation type="journal article" date="2023" name="IMA Fungus">
        <title>Comparative genomic study of the Penicillium genus elucidates a diverse pangenome and 15 lateral gene transfer events.</title>
        <authorList>
            <person name="Petersen C."/>
            <person name="Sorensen T."/>
            <person name="Nielsen M.R."/>
            <person name="Sondergaard T.E."/>
            <person name="Sorensen J.L."/>
            <person name="Fitzpatrick D.A."/>
            <person name="Frisvad J.C."/>
            <person name="Nielsen K.L."/>
        </authorList>
    </citation>
    <scope>NUCLEOTIDE SEQUENCE [LARGE SCALE GENOMIC DNA]</scope>
    <source>
        <strain evidence="3 4">IBT 35679</strain>
    </source>
</reference>
<dbReference type="InterPro" id="IPR031348">
    <property type="entry name" value="PigL_N"/>
</dbReference>
<dbReference type="Pfam" id="PF17111">
    <property type="entry name" value="PigL_N"/>
    <property type="match status" value="1"/>
</dbReference>
<keyword evidence="1" id="KW-0175">Coiled coil</keyword>
<evidence type="ECO:0000313" key="4">
    <source>
        <dbReference type="Proteomes" id="UP001220324"/>
    </source>
</evidence>
<evidence type="ECO:0000313" key="3">
    <source>
        <dbReference type="EMBL" id="KAJ5532543.1"/>
    </source>
</evidence>
<proteinExistence type="predicted"/>
<evidence type="ECO:0000256" key="1">
    <source>
        <dbReference type="SAM" id="Coils"/>
    </source>
</evidence>